<evidence type="ECO:0000256" key="5">
    <source>
        <dbReference type="ARBA" id="ARBA00022989"/>
    </source>
</evidence>
<evidence type="ECO:0000256" key="4">
    <source>
        <dbReference type="ARBA" id="ARBA00022692"/>
    </source>
</evidence>
<keyword evidence="6 8" id="KW-0472">Membrane</keyword>
<protein>
    <submittedName>
        <fullName evidence="9">Biopolymer transporter ExbD</fullName>
    </submittedName>
</protein>
<feature type="transmembrane region" description="Helical" evidence="8">
    <location>
        <begin position="31"/>
        <end position="51"/>
    </location>
</feature>
<reference evidence="9 10" key="1">
    <citation type="submission" date="2023-09" db="EMBL/GenBank/DDBJ databases">
        <authorList>
            <person name="Rey-Velasco X."/>
        </authorList>
    </citation>
    <scope>NUCLEOTIDE SEQUENCE [LARGE SCALE GENOMIC DNA]</scope>
    <source>
        <strain evidence="9 10">F158</strain>
    </source>
</reference>
<evidence type="ECO:0000313" key="10">
    <source>
        <dbReference type="Proteomes" id="UP001265259"/>
    </source>
</evidence>
<keyword evidence="3" id="KW-1003">Cell membrane</keyword>
<evidence type="ECO:0000256" key="6">
    <source>
        <dbReference type="ARBA" id="ARBA00023136"/>
    </source>
</evidence>
<dbReference type="Proteomes" id="UP001265259">
    <property type="component" value="Unassembled WGS sequence"/>
</dbReference>
<keyword evidence="10" id="KW-1185">Reference proteome</keyword>
<organism evidence="9 10">
    <name type="scientific">Tropicimonas omnivorans</name>
    <dbReference type="NCBI Taxonomy" id="3075590"/>
    <lineage>
        <taxon>Bacteria</taxon>
        <taxon>Pseudomonadati</taxon>
        <taxon>Pseudomonadota</taxon>
        <taxon>Alphaproteobacteria</taxon>
        <taxon>Rhodobacterales</taxon>
        <taxon>Roseobacteraceae</taxon>
        <taxon>Tropicimonas</taxon>
    </lineage>
</organism>
<evidence type="ECO:0000256" key="2">
    <source>
        <dbReference type="ARBA" id="ARBA00005811"/>
    </source>
</evidence>
<name>A0ABU3DE10_9RHOB</name>
<dbReference type="InterPro" id="IPR003400">
    <property type="entry name" value="ExbD"/>
</dbReference>
<comment type="caution">
    <text evidence="9">The sequence shown here is derived from an EMBL/GenBank/DDBJ whole genome shotgun (WGS) entry which is preliminary data.</text>
</comment>
<keyword evidence="7" id="KW-0653">Protein transport</keyword>
<dbReference type="Pfam" id="PF02472">
    <property type="entry name" value="ExbD"/>
    <property type="match status" value="1"/>
</dbReference>
<evidence type="ECO:0000313" key="9">
    <source>
        <dbReference type="EMBL" id="MDT0681956.1"/>
    </source>
</evidence>
<comment type="similarity">
    <text evidence="2 7">Belongs to the ExbD/TolR family.</text>
</comment>
<keyword evidence="7" id="KW-0813">Transport</keyword>
<sequence>MAAGPSSVPVSIPDPRGGPKRSFALTPLADVMFQLLIFFMLSTSLAPYALLPLGGARATPAEQAAADQDASPSASETGPAIWTIGEGNVRIGRDVVLHDMLPLRVAQLQAAGAEDLILFTDARATTQDVVTVLEVVRAAGLTRIRLIGRPSRG</sequence>
<comment type="subcellular location">
    <subcellularLocation>
        <location evidence="1">Cell membrane</location>
        <topology evidence="1">Single-pass membrane protein</topology>
    </subcellularLocation>
    <subcellularLocation>
        <location evidence="7">Cell membrane</location>
        <topology evidence="7">Single-pass type II membrane protein</topology>
    </subcellularLocation>
</comment>
<dbReference type="EMBL" id="JAVRHL010000001">
    <property type="protein sequence ID" value="MDT0681956.1"/>
    <property type="molecule type" value="Genomic_DNA"/>
</dbReference>
<dbReference type="RefSeq" id="WP_311689705.1">
    <property type="nucleotide sequence ID" value="NZ_JAVRHL010000001.1"/>
</dbReference>
<gene>
    <name evidence="9" type="ORF">RM543_04600</name>
</gene>
<evidence type="ECO:0000256" key="7">
    <source>
        <dbReference type="RuleBase" id="RU003879"/>
    </source>
</evidence>
<keyword evidence="5 8" id="KW-1133">Transmembrane helix</keyword>
<evidence type="ECO:0000256" key="1">
    <source>
        <dbReference type="ARBA" id="ARBA00004162"/>
    </source>
</evidence>
<keyword evidence="4 7" id="KW-0812">Transmembrane</keyword>
<evidence type="ECO:0000256" key="8">
    <source>
        <dbReference type="SAM" id="Phobius"/>
    </source>
</evidence>
<accession>A0ABU3DE10</accession>
<proteinExistence type="inferred from homology"/>
<evidence type="ECO:0000256" key="3">
    <source>
        <dbReference type="ARBA" id="ARBA00022475"/>
    </source>
</evidence>